<evidence type="ECO:0000256" key="2">
    <source>
        <dbReference type="SAM" id="Phobius"/>
    </source>
</evidence>
<feature type="compositionally biased region" description="Low complexity" evidence="1">
    <location>
        <begin position="484"/>
        <end position="496"/>
    </location>
</feature>
<dbReference type="AlphaFoldDB" id="A0A9W8NL12"/>
<dbReference type="VEuPathDB" id="FungiDB:F4678DRAFT_465965"/>
<comment type="caution">
    <text evidence="3">The sequence shown here is derived from an EMBL/GenBank/DDBJ whole genome shotgun (WGS) entry which is preliminary data.</text>
</comment>
<feature type="region of interest" description="Disordered" evidence="1">
    <location>
        <begin position="419"/>
        <end position="533"/>
    </location>
</feature>
<reference evidence="3" key="1">
    <citation type="submission" date="2022-07" db="EMBL/GenBank/DDBJ databases">
        <title>Genome Sequence of Xylaria arbuscula.</title>
        <authorList>
            <person name="Buettner E."/>
        </authorList>
    </citation>
    <scope>NUCLEOTIDE SEQUENCE</scope>
    <source>
        <strain evidence="3">VT107</strain>
    </source>
</reference>
<feature type="compositionally biased region" description="Basic and acidic residues" evidence="1">
    <location>
        <begin position="500"/>
        <end position="520"/>
    </location>
</feature>
<dbReference type="Proteomes" id="UP001148614">
    <property type="component" value="Unassembled WGS sequence"/>
</dbReference>
<keyword evidence="2" id="KW-1133">Transmembrane helix</keyword>
<accession>A0A9W8NL12</accession>
<keyword evidence="4" id="KW-1185">Reference proteome</keyword>
<organism evidence="3 4">
    <name type="scientific">Xylaria arbuscula</name>
    <dbReference type="NCBI Taxonomy" id="114810"/>
    <lineage>
        <taxon>Eukaryota</taxon>
        <taxon>Fungi</taxon>
        <taxon>Dikarya</taxon>
        <taxon>Ascomycota</taxon>
        <taxon>Pezizomycotina</taxon>
        <taxon>Sordariomycetes</taxon>
        <taxon>Xylariomycetidae</taxon>
        <taxon>Xylariales</taxon>
        <taxon>Xylariaceae</taxon>
        <taxon>Xylaria</taxon>
    </lineage>
</organism>
<evidence type="ECO:0000313" key="3">
    <source>
        <dbReference type="EMBL" id="KAJ3578442.1"/>
    </source>
</evidence>
<keyword evidence="2" id="KW-0812">Transmembrane</keyword>
<evidence type="ECO:0000313" key="4">
    <source>
        <dbReference type="Proteomes" id="UP001148614"/>
    </source>
</evidence>
<dbReference type="EMBL" id="JANPWZ010000213">
    <property type="protein sequence ID" value="KAJ3578442.1"/>
    <property type="molecule type" value="Genomic_DNA"/>
</dbReference>
<feature type="compositionally biased region" description="Basic and acidic residues" evidence="1">
    <location>
        <begin position="451"/>
        <end position="472"/>
    </location>
</feature>
<evidence type="ECO:0000256" key="1">
    <source>
        <dbReference type="SAM" id="MobiDB-lite"/>
    </source>
</evidence>
<gene>
    <name evidence="3" type="ORF">NPX13_g2117</name>
</gene>
<name>A0A9W8NL12_9PEZI</name>
<feature type="transmembrane region" description="Helical" evidence="2">
    <location>
        <begin position="382"/>
        <end position="404"/>
    </location>
</feature>
<sequence>MVAILQAVFLFLRALLKAEFLIWFLAWRTRTVDYVSDAACNPPTLGPIGGPFATTAVHSITVAHPTTTIEVTTSEIAHETIQTVWHSPPIVAPEKQNASLIIDENICNFPHLFTTASILPPSLNVSHGLDLEKWKAAARQLQELDSLSRENREAILNRTRPYQYWRFRRELDDLVKKPLEFTCTTLRRVQDRLIDIALDTVESLDPSDRKRLILDLLEVVGKDITEYRKTIQVRSIMPEWARWAPELRSENCPGRRCMLIGDESIDNFAYDTTKALLRSIRRVQLTLNPKWVDKSEPAPVKRMVRRVKRQIKDYVSQYDTEWLLGVLFKLLLWTLEKTLWAVGKLIVFFVMVVGYVTGISYEDVMNHGFGPMSHQRDFEPGLEWKLFIFIFLICCMLTLVTLIFRRQFSEELNIMGTARRERPQLRGNRGFGPGGDPDPPGDNGDNGPRGSQERRSQERRSQERRSQERRSQEGGVTLRRNSRGTQTAGTQTAGTQIDRLQAEETQIERNVRGSAEEIRTRGRRARARPPQGV</sequence>
<keyword evidence="2" id="KW-0472">Membrane</keyword>
<feature type="compositionally biased region" description="Low complexity" evidence="1">
    <location>
        <begin position="441"/>
        <end position="450"/>
    </location>
</feature>
<protein>
    <submittedName>
        <fullName evidence="3">Uncharacterized protein</fullName>
    </submittedName>
</protein>
<proteinExistence type="predicted"/>
<feature type="transmembrane region" description="Helical" evidence="2">
    <location>
        <begin position="339"/>
        <end position="361"/>
    </location>
</feature>